<dbReference type="PANTHER" id="PTHR23250">
    <property type="entry name" value="DYSFERLIN-RELATED"/>
    <property type="match status" value="1"/>
</dbReference>
<evidence type="ECO:0008006" key="3">
    <source>
        <dbReference type="Google" id="ProtNLM"/>
    </source>
</evidence>
<keyword evidence="2" id="KW-1185">Reference proteome</keyword>
<evidence type="ECO:0000313" key="2">
    <source>
        <dbReference type="Proteomes" id="UP000094336"/>
    </source>
</evidence>
<name>A0A1E3QQV5_9ASCO</name>
<feature type="non-terminal residue" evidence="1">
    <location>
        <position position="1"/>
    </location>
</feature>
<feature type="non-terminal residue" evidence="1">
    <location>
        <position position="114"/>
    </location>
</feature>
<dbReference type="RefSeq" id="XP_018985397.1">
    <property type="nucleotide sequence ID" value="XM_019131427.1"/>
</dbReference>
<reference evidence="2" key="1">
    <citation type="submission" date="2016-05" db="EMBL/GenBank/DDBJ databases">
        <title>Comparative genomics of biotechnologically important yeasts.</title>
        <authorList>
            <consortium name="DOE Joint Genome Institute"/>
            <person name="Riley R."/>
            <person name="Haridas S."/>
            <person name="Wolfe K.H."/>
            <person name="Lopes M.R."/>
            <person name="Hittinger C.T."/>
            <person name="Goker M."/>
            <person name="Salamov A."/>
            <person name="Wisecaver J."/>
            <person name="Long T.M."/>
            <person name="Aerts A.L."/>
            <person name="Barry K."/>
            <person name="Choi C."/>
            <person name="Clum A."/>
            <person name="Coughlan A.Y."/>
            <person name="Deshpande S."/>
            <person name="Douglass A.P."/>
            <person name="Hanson S.J."/>
            <person name="Klenk H.-P."/>
            <person name="Labutti K."/>
            <person name="Lapidus A."/>
            <person name="Lindquist E."/>
            <person name="Lipzen A."/>
            <person name="Meier-Kolthoff J.P."/>
            <person name="Ohm R.A."/>
            <person name="Otillar R.P."/>
            <person name="Pangilinan J."/>
            <person name="Peng Y."/>
            <person name="Rokas A."/>
            <person name="Rosa C.A."/>
            <person name="Scheuner C."/>
            <person name="Sibirny A.A."/>
            <person name="Slot J.C."/>
            <person name="Stielow J.B."/>
            <person name="Sun H."/>
            <person name="Kurtzman C.P."/>
            <person name="Blackwell M."/>
            <person name="Grigoriev I.V."/>
            <person name="Jeffries T.W."/>
        </authorList>
    </citation>
    <scope>NUCLEOTIDE SEQUENCE [LARGE SCALE GENOMIC DNA]</scope>
    <source>
        <strain evidence="2">NRRL Y-12698</strain>
    </source>
</reference>
<dbReference type="InterPro" id="IPR051513">
    <property type="entry name" value="Tectonin_beta-prop"/>
</dbReference>
<sequence length="114" mass="13723">YDFVVENQRGMTLFGIPMFSKHSLLEPLDPPSYQSVNTNNDVLQGYHRAILELYPLPDLLWDWAWDSWCILMNNDVDDQGWIYLRFFFQSSLWHGKSKLGNFVRRRIWVRLRVK</sequence>
<organism evidence="1 2">
    <name type="scientific">Babjeviella inositovora NRRL Y-12698</name>
    <dbReference type="NCBI Taxonomy" id="984486"/>
    <lineage>
        <taxon>Eukaryota</taxon>
        <taxon>Fungi</taxon>
        <taxon>Dikarya</taxon>
        <taxon>Ascomycota</taxon>
        <taxon>Saccharomycotina</taxon>
        <taxon>Pichiomycetes</taxon>
        <taxon>Serinales incertae sedis</taxon>
        <taxon>Babjeviella</taxon>
    </lineage>
</organism>
<dbReference type="AlphaFoldDB" id="A0A1E3QQV5"/>
<dbReference type="OrthoDB" id="72441at2759"/>
<dbReference type="GeneID" id="30149280"/>
<dbReference type="EMBL" id="KV454431">
    <property type="protein sequence ID" value="ODQ80069.1"/>
    <property type="molecule type" value="Genomic_DNA"/>
</dbReference>
<gene>
    <name evidence="1" type="ORF">BABINDRAFT_28536</name>
</gene>
<proteinExistence type="predicted"/>
<dbReference type="Proteomes" id="UP000094336">
    <property type="component" value="Unassembled WGS sequence"/>
</dbReference>
<dbReference type="PANTHER" id="PTHR23250:SF1">
    <property type="entry name" value="TECTONIN BETA-PROPELLER REPEAT-CONTAINING PROTEIN 1"/>
    <property type="match status" value="1"/>
</dbReference>
<accession>A0A1E3QQV5</accession>
<evidence type="ECO:0000313" key="1">
    <source>
        <dbReference type="EMBL" id="ODQ80069.1"/>
    </source>
</evidence>
<protein>
    <recommendedName>
        <fullName evidence="3">Peroxin/Ferlin domain-containing protein</fullName>
    </recommendedName>
</protein>
<dbReference type="STRING" id="984486.A0A1E3QQV5"/>